<evidence type="ECO:0000256" key="1">
    <source>
        <dbReference type="ARBA" id="ARBA00022630"/>
    </source>
</evidence>
<dbReference type="PANTHER" id="PTHR30011">
    <property type="entry name" value="ALKANESULFONATE MONOOXYGENASE-RELATED"/>
    <property type="match status" value="1"/>
</dbReference>
<evidence type="ECO:0000313" key="6">
    <source>
        <dbReference type="EMBL" id="EME37882.1"/>
    </source>
</evidence>
<dbReference type="Pfam" id="PF00296">
    <property type="entry name" value="Bac_luciferase"/>
    <property type="match status" value="1"/>
</dbReference>
<organism evidence="6 7">
    <name type="scientific">Kocuria palustris PEL</name>
    <dbReference type="NCBI Taxonomy" id="1236550"/>
    <lineage>
        <taxon>Bacteria</taxon>
        <taxon>Bacillati</taxon>
        <taxon>Actinomycetota</taxon>
        <taxon>Actinomycetes</taxon>
        <taxon>Micrococcales</taxon>
        <taxon>Micrococcaceae</taxon>
        <taxon>Kocuria</taxon>
    </lineage>
</organism>
<dbReference type="Gene3D" id="3.20.20.30">
    <property type="entry name" value="Luciferase-like domain"/>
    <property type="match status" value="1"/>
</dbReference>
<reference evidence="6 7" key="1">
    <citation type="journal article" date="2014" name="Genome Announc.">
        <title>Draft Genome Sequence of Kocuria palustris PEL.</title>
        <authorList>
            <person name="Sharma G."/>
            <person name="Khatri I."/>
            <person name="Subramanian S."/>
        </authorList>
    </citation>
    <scope>NUCLEOTIDE SEQUENCE [LARGE SCALE GENOMIC DNA]</scope>
    <source>
        <strain evidence="6 7">PEL</strain>
    </source>
</reference>
<dbReference type="GO" id="GO:0016705">
    <property type="term" value="F:oxidoreductase activity, acting on paired donors, with incorporation or reduction of molecular oxygen"/>
    <property type="evidence" value="ECO:0007669"/>
    <property type="project" value="InterPro"/>
</dbReference>
<accession>M2WH29</accession>
<name>M2WH29_9MICC</name>
<keyword evidence="7" id="KW-1185">Reference proteome</keyword>
<evidence type="ECO:0000313" key="7">
    <source>
        <dbReference type="Proteomes" id="UP000009877"/>
    </source>
</evidence>
<protein>
    <recommendedName>
        <fullName evidence="5">Luciferase-like domain-containing protein</fullName>
    </recommendedName>
</protein>
<feature type="domain" description="Luciferase-like" evidence="5">
    <location>
        <begin position="32"/>
        <end position="321"/>
    </location>
</feature>
<dbReference type="PANTHER" id="PTHR30011:SF16">
    <property type="entry name" value="C2H2 FINGER DOMAIN TRANSCRIPTION FACTOR (EUROFUNG)-RELATED"/>
    <property type="match status" value="1"/>
</dbReference>
<dbReference type="AlphaFoldDB" id="M2WH29"/>
<sequence>MTETILSVGLGTLPDLDGPHDDPAALLTGRLHLRAAQDLEALGVTQLMLDDVLDAGDGTDSAAIRLSALELAAWLAPATQRIGLVPTLTTTHTEPFLLGTMTATLDYASRGRAGVQLAPSLRASEAAVVGRRPLAEPAEAWRETGEVADLLRRLWDSWQDDAIIADTSTDRFIDRERLHYTDFEGTDSVGQPFTVKGPSIVPRPPQGHPVIVVRLEDGHGLRGPLPGTASDVAVAAAQTDAVIVPAAISDDELAVLRRGAPHARLLAALPREDLAGAIDALVERLAAAGSDGRGLVFAGVHLDARPNDAAELAERAISALSRAGLKPVASETGSLRQRWGLPAADNQYEGA</sequence>
<dbReference type="SUPFAM" id="SSF51679">
    <property type="entry name" value="Bacterial luciferase-like"/>
    <property type="match status" value="1"/>
</dbReference>
<evidence type="ECO:0000259" key="5">
    <source>
        <dbReference type="Pfam" id="PF00296"/>
    </source>
</evidence>
<dbReference type="InterPro" id="IPR036661">
    <property type="entry name" value="Luciferase-like_sf"/>
</dbReference>
<dbReference type="InterPro" id="IPR051260">
    <property type="entry name" value="Diverse_substr_monoxygenases"/>
</dbReference>
<keyword evidence="1" id="KW-0285">Flavoprotein</keyword>
<keyword evidence="2" id="KW-0288">FMN</keyword>
<evidence type="ECO:0000256" key="4">
    <source>
        <dbReference type="ARBA" id="ARBA00023033"/>
    </source>
</evidence>
<comment type="caution">
    <text evidence="6">The sequence shown here is derived from an EMBL/GenBank/DDBJ whole genome shotgun (WGS) entry which is preliminary data.</text>
</comment>
<dbReference type="InterPro" id="IPR011251">
    <property type="entry name" value="Luciferase-like_dom"/>
</dbReference>
<gene>
    <name evidence="6" type="ORF">C884_00077</name>
</gene>
<dbReference type="Proteomes" id="UP000009877">
    <property type="component" value="Unassembled WGS sequence"/>
</dbReference>
<keyword evidence="4" id="KW-0503">Monooxygenase</keyword>
<dbReference type="STRING" id="71999.KPaMU14_05935"/>
<dbReference type="RefSeq" id="WP_006213225.1">
    <property type="nucleotide sequence ID" value="NZ_ANHZ02000001.1"/>
</dbReference>
<dbReference type="EMBL" id="ANHZ02000001">
    <property type="protein sequence ID" value="EME37882.1"/>
    <property type="molecule type" value="Genomic_DNA"/>
</dbReference>
<dbReference type="GO" id="GO:0004497">
    <property type="term" value="F:monooxygenase activity"/>
    <property type="evidence" value="ECO:0007669"/>
    <property type="project" value="UniProtKB-KW"/>
</dbReference>
<dbReference type="GeneID" id="93314941"/>
<evidence type="ECO:0000256" key="3">
    <source>
        <dbReference type="ARBA" id="ARBA00023002"/>
    </source>
</evidence>
<proteinExistence type="predicted"/>
<evidence type="ECO:0000256" key="2">
    <source>
        <dbReference type="ARBA" id="ARBA00022643"/>
    </source>
</evidence>
<keyword evidence="3" id="KW-0560">Oxidoreductase</keyword>